<dbReference type="InterPro" id="IPR032675">
    <property type="entry name" value="LRR_dom_sf"/>
</dbReference>
<feature type="region of interest" description="Disordered" evidence="1">
    <location>
        <begin position="41"/>
        <end position="65"/>
    </location>
</feature>
<dbReference type="EMBL" id="GBRH01241561">
    <property type="protein sequence ID" value="JAD56334.1"/>
    <property type="molecule type" value="Transcribed_RNA"/>
</dbReference>
<dbReference type="PANTHER" id="PTHR48065:SF75">
    <property type="entry name" value="LEUCINE-RICH REPEAT-CONTAINING N-TERMINAL PLANT-TYPE DOMAIN-CONTAINING PROTEIN"/>
    <property type="match status" value="1"/>
</dbReference>
<protein>
    <submittedName>
        <fullName evidence="2">Uncharacterized protein</fullName>
    </submittedName>
</protein>
<evidence type="ECO:0000313" key="2">
    <source>
        <dbReference type="EMBL" id="JAD56334.1"/>
    </source>
</evidence>
<accession>A0A0A9AX55</accession>
<reference evidence="2" key="1">
    <citation type="submission" date="2014-09" db="EMBL/GenBank/DDBJ databases">
        <authorList>
            <person name="Magalhaes I.L.F."/>
            <person name="Oliveira U."/>
            <person name="Santos F.R."/>
            <person name="Vidigal T.H.D.A."/>
            <person name="Brescovit A.D."/>
            <person name="Santos A.J."/>
        </authorList>
    </citation>
    <scope>NUCLEOTIDE SEQUENCE</scope>
    <source>
        <tissue evidence="2">Shoot tissue taken approximately 20 cm above the soil surface</tissue>
    </source>
</reference>
<dbReference type="AlphaFoldDB" id="A0A0A9AX55"/>
<name>A0A0A9AX55_ARUDO</name>
<dbReference type="Gene3D" id="3.80.10.10">
    <property type="entry name" value="Ribonuclease Inhibitor"/>
    <property type="match status" value="1"/>
</dbReference>
<reference evidence="2" key="2">
    <citation type="journal article" date="2015" name="Data Brief">
        <title>Shoot transcriptome of the giant reed, Arundo donax.</title>
        <authorList>
            <person name="Barrero R.A."/>
            <person name="Guerrero F.D."/>
            <person name="Moolhuijzen P."/>
            <person name="Goolsby J.A."/>
            <person name="Tidwell J."/>
            <person name="Bellgard S.E."/>
            <person name="Bellgard M.I."/>
        </authorList>
    </citation>
    <scope>NUCLEOTIDE SEQUENCE</scope>
    <source>
        <tissue evidence="2">Shoot tissue taken approximately 20 cm above the soil surface</tissue>
    </source>
</reference>
<evidence type="ECO:0000256" key="1">
    <source>
        <dbReference type="SAM" id="MobiDB-lite"/>
    </source>
</evidence>
<dbReference type="Pfam" id="PF00560">
    <property type="entry name" value="LRR_1"/>
    <property type="match status" value="1"/>
</dbReference>
<sequence length="65" mass="7030">MDHNRLTGPIPRELAGLPNLGELDLSNNDLCGTIPTSGAFEHIPRSSFANNPRLKDGPSWDDANC</sequence>
<dbReference type="SUPFAM" id="SSF52058">
    <property type="entry name" value="L domain-like"/>
    <property type="match status" value="1"/>
</dbReference>
<dbReference type="PANTHER" id="PTHR48065">
    <property type="entry name" value="OS10G0469600 PROTEIN"/>
    <property type="match status" value="1"/>
</dbReference>
<organism evidence="2">
    <name type="scientific">Arundo donax</name>
    <name type="common">Giant reed</name>
    <name type="synonym">Donax arundinaceus</name>
    <dbReference type="NCBI Taxonomy" id="35708"/>
    <lineage>
        <taxon>Eukaryota</taxon>
        <taxon>Viridiplantae</taxon>
        <taxon>Streptophyta</taxon>
        <taxon>Embryophyta</taxon>
        <taxon>Tracheophyta</taxon>
        <taxon>Spermatophyta</taxon>
        <taxon>Magnoliopsida</taxon>
        <taxon>Liliopsida</taxon>
        <taxon>Poales</taxon>
        <taxon>Poaceae</taxon>
        <taxon>PACMAD clade</taxon>
        <taxon>Arundinoideae</taxon>
        <taxon>Arundineae</taxon>
        <taxon>Arundo</taxon>
    </lineage>
</organism>
<proteinExistence type="predicted"/>
<dbReference type="InterPro" id="IPR001611">
    <property type="entry name" value="Leu-rich_rpt"/>
</dbReference>